<keyword evidence="3 6" id="KW-0326">Glycosidase</keyword>
<dbReference type="PANTHER" id="PTHR30480:SF16">
    <property type="entry name" value="GLYCOSIDE HYDROLASE FAMILY 3 DOMAIN PROTEIN"/>
    <property type="match status" value="1"/>
</dbReference>
<dbReference type="InterPro" id="IPR050226">
    <property type="entry name" value="NagZ_Beta-hexosaminidase"/>
</dbReference>
<gene>
    <name evidence="6" type="ORF">J2Z69_000427</name>
</gene>
<feature type="domain" description="Glycoside hydrolase family 3 N-terminal" evidence="4">
    <location>
        <begin position="7"/>
        <end position="331"/>
    </location>
</feature>
<keyword evidence="2 6" id="KW-0378">Hydrolase</keyword>
<evidence type="ECO:0000259" key="5">
    <source>
        <dbReference type="Pfam" id="PF01915"/>
    </source>
</evidence>
<dbReference type="SUPFAM" id="SSF52279">
    <property type="entry name" value="Beta-D-glucan exohydrolase, C-terminal domain"/>
    <property type="match status" value="1"/>
</dbReference>
<dbReference type="Pfam" id="PF00933">
    <property type="entry name" value="Glyco_hydro_3"/>
    <property type="match status" value="1"/>
</dbReference>
<evidence type="ECO:0000256" key="3">
    <source>
        <dbReference type="ARBA" id="ARBA00023295"/>
    </source>
</evidence>
<name>A0ABS4JCH9_9BACL</name>
<accession>A0ABS4JCH9</accession>
<evidence type="ECO:0000256" key="1">
    <source>
        <dbReference type="ARBA" id="ARBA00005336"/>
    </source>
</evidence>
<dbReference type="InterPro" id="IPR017853">
    <property type="entry name" value="GH"/>
</dbReference>
<dbReference type="EC" id="3.2.1.52" evidence="6"/>
<dbReference type="InterPro" id="IPR002772">
    <property type="entry name" value="Glyco_hydro_3_C"/>
</dbReference>
<dbReference type="Proteomes" id="UP001519288">
    <property type="component" value="Unassembled WGS sequence"/>
</dbReference>
<evidence type="ECO:0000259" key="4">
    <source>
        <dbReference type="Pfam" id="PF00933"/>
    </source>
</evidence>
<dbReference type="GO" id="GO:0004563">
    <property type="term" value="F:beta-N-acetylhexosaminidase activity"/>
    <property type="evidence" value="ECO:0007669"/>
    <property type="project" value="UniProtKB-EC"/>
</dbReference>
<dbReference type="Gene3D" id="3.20.20.300">
    <property type="entry name" value="Glycoside hydrolase, family 3, N-terminal domain"/>
    <property type="match status" value="1"/>
</dbReference>
<dbReference type="PANTHER" id="PTHR30480">
    <property type="entry name" value="BETA-HEXOSAMINIDASE-RELATED"/>
    <property type="match status" value="1"/>
</dbReference>
<protein>
    <submittedName>
        <fullName evidence="6">Beta-N-acetylhexosaminidase</fullName>
        <ecNumber evidence="6">3.2.1.52</ecNumber>
    </submittedName>
</protein>
<evidence type="ECO:0000313" key="7">
    <source>
        <dbReference type="Proteomes" id="UP001519288"/>
    </source>
</evidence>
<sequence length="541" mass="58874">MSLNELTLPEKIGQLFICGFHTLVPDEQIKTLIEQYHIGGVVYFRRNIATAQQLADLSYHLQEISKPQTDIPLFVSIDQEGGMVSRIDHEGFTRFPGSMSLGAANQLELTEKIASMAADELIQLGINLNFAPVVDVNNNAANPVIGVRSFGEDPHLVAEHGAAAIKGFQDKGVSATAKHFPGHGDTAVDSHLGLAVVPHSKERMYAIELPPFQKAIQEGVDMIMTAHVIFPAFESEEIPATLSYDVLTTLLRKELNFEGLIVTDCLEMHAISKSIGVAEGAVKSLQAGADLVLVSHTLEDQVAAIQAVLDAVQSGRITEERINESVSRILDLKNKRIGSITDKAPEIPVPLTPVDKVEPMLRQVAEQSITLVNDEARNLPLKKDVSTLTVWAEVRHFTEVDEPGVFRYTLVEALQPYLKAEEIIIGSHPTDEEIASVLERSVNYDQVVVVTYTSEGSLPSGQKLLIDKLYELTQGKLIVVSTRNPYDINEVPQVGTYLCAYENRPVTVDAIAKVLVGEVIPAGKLPVSLGSKYPAGTGASI</sequence>
<feature type="domain" description="Glycoside hydrolase family 3 C-terminal" evidence="5">
    <location>
        <begin position="370"/>
        <end position="530"/>
    </location>
</feature>
<dbReference type="InterPro" id="IPR001764">
    <property type="entry name" value="Glyco_hydro_3_N"/>
</dbReference>
<dbReference type="InterPro" id="IPR036962">
    <property type="entry name" value="Glyco_hydro_3_N_sf"/>
</dbReference>
<comment type="similarity">
    <text evidence="1">Belongs to the glycosyl hydrolase 3 family.</text>
</comment>
<dbReference type="NCBIfam" id="NF003740">
    <property type="entry name" value="PRK05337.1"/>
    <property type="match status" value="1"/>
</dbReference>
<dbReference type="EMBL" id="JAGGLD010000001">
    <property type="protein sequence ID" value="MBP1999408.1"/>
    <property type="molecule type" value="Genomic_DNA"/>
</dbReference>
<evidence type="ECO:0000313" key="6">
    <source>
        <dbReference type="EMBL" id="MBP1999408.1"/>
    </source>
</evidence>
<dbReference type="Pfam" id="PF01915">
    <property type="entry name" value="Glyco_hydro_3_C"/>
    <property type="match status" value="1"/>
</dbReference>
<dbReference type="PRINTS" id="PR00133">
    <property type="entry name" value="GLHYDRLASE3"/>
</dbReference>
<evidence type="ECO:0000256" key="2">
    <source>
        <dbReference type="ARBA" id="ARBA00022801"/>
    </source>
</evidence>
<proteinExistence type="inferred from homology"/>
<reference evidence="6 7" key="1">
    <citation type="submission" date="2021-03" db="EMBL/GenBank/DDBJ databases">
        <title>Genomic Encyclopedia of Type Strains, Phase IV (KMG-IV): sequencing the most valuable type-strain genomes for metagenomic binning, comparative biology and taxonomic classification.</title>
        <authorList>
            <person name="Goeker M."/>
        </authorList>
    </citation>
    <scope>NUCLEOTIDE SEQUENCE [LARGE SCALE GENOMIC DNA]</scope>
    <source>
        <strain evidence="6 7">DSM 26806</strain>
    </source>
</reference>
<comment type="caution">
    <text evidence="6">The sequence shown here is derived from an EMBL/GenBank/DDBJ whole genome shotgun (WGS) entry which is preliminary data.</text>
</comment>
<keyword evidence="7" id="KW-1185">Reference proteome</keyword>
<dbReference type="InterPro" id="IPR036881">
    <property type="entry name" value="Glyco_hydro_3_C_sf"/>
</dbReference>
<dbReference type="SUPFAM" id="SSF51445">
    <property type="entry name" value="(Trans)glycosidases"/>
    <property type="match status" value="1"/>
</dbReference>
<organism evidence="6 7">
    <name type="scientific">Paenibacillus shirakamiensis</name>
    <dbReference type="NCBI Taxonomy" id="1265935"/>
    <lineage>
        <taxon>Bacteria</taxon>
        <taxon>Bacillati</taxon>
        <taxon>Bacillota</taxon>
        <taxon>Bacilli</taxon>
        <taxon>Bacillales</taxon>
        <taxon>Paenibacillaceae</taxon>
        <taxon>Paenibacillus</taxon>
    </lineage>
</organism>
<dbReference type="Gene3D" id="3.40.50.1700">
    <property type="entry name" value="Glycoside hydrolase family 3 C-terminal domain"/>
    <property type="match status" value="1"/>
</dbReference>